<feature type="signal peptide" evidence="1">
    <location>
        <begin position="1"/>
        <end position="17"/>
    </location>
</feature>
<evidence type="ECO:0000313" key="3">
    <source>
        <dbReference type="Proteomes" id="UP000799771"/>
    </source>
</evidence>
<evidence type="ECO:0008006" key="4">
    <source>
        <dbReference type="Google" id="ProtNLM"/>
    </source>
</evidence>
<dbReference type="InterPro" id="IPR006771">
    <property type="entry name" value="CetA-like"/>
</dbReference>
<proteinExistence type="predicted"/>
<dbReference type="AlphaFoldDB" id="A0A6A5ZWF8"/>
<accession>A0A6A5ZWF8</accession>
<dbReference type="RefSeq" id="XP_033517769.1">
    <property type="nucleotide sequence ID" value="XM_033672640.1"/>
</dbReference>
<sequence>MLLNILTSTFLVAGVQAIGRAIITNQCDLPVYVWSVGNNVSQQYTLGLDQSYSEVFHTDPGADNTSLIFSTMDGGFSIPNTSHTVFTYTLKGDQVEYELDDVVPLYQYNLFSGETVKITATDPNCNNITWGNGRPPAEKQVESCQAGSDLELSFCTGHCLPAWFPCGSNAPPGDTRQCCTHCIGDHHCIAVSEPV</sequence>
<keyword evidence="1" id="KW-0732">Signal</keyword>
<evidence type="ECO:0000313" key="2">
    <source>
        <dbReference type="EMBL" id="KAF2123375.1"/>
    </source>
</evidence>
<dbReference type="EMBL" id="ML977528">
    <property type="protein sequence ID" value="KAF2123375.1"/>
    <property type="molecule type" value="Genomic_DNA"/>
</dbReference>
<feature type="chain" id="PRO_5025431111" description="BYS1 domain protein" evidence="1">
    <location>
        <begin position="18"/>
        <end position="195"/>
    </location>
</feature>
<dbReference type="PANTHER" id="PTHR36195">
    <property type="entry name" value="DOMAIN PROTEIN, PUTATIVE (AFU_ORTHOLOGUE AFUA_5G01990)-RELATED-RELATED"/>
    <property type="match status" value="1"/>
</dbReference>
<keyword evidence="3" id="KW-1185">Reference proteome</keyword>
<gene>
    <name evidence="2" type="ORF">P153DRAFT_427035</name>
</gene>
<dbReference type="Proteomes" id="UP000799771">
    <property type="component" value="Unassembled WGS sequence"/>
</dbReference>
<name>A0A6A5ZWF8_9PLEO</name>
<reference evidence="2" key="1">
    <citation type="journal article" date="2020" name="Stud. Mycol.">
        <title>101 Dothideomycetes genomes: a test case for predicting lifestyles and emergence of pathogens.</title>
        <authorList>
            <person name="Haridas S."/>
            <person name="Albert R."/>
            <person name="Binder M."/>
            <person name="Bloem J."/>
            <person name="Labutti K."/>
            <person name="Salamov A."/>
            <person name="Andreopoulos B."/>
            <person name="Baker S."/>
            <person name="Barry K."/>
            <person name="Bills G."/>
            <person name="Bluhm B."/>
            <person name="Cannon C."/>
            <person name="Castanera R."/>
            <person name="Culley D."/>
            <person name="Daum C."/>
            <person name="Ezra D."/>
            <person name="Gonzalez J."/>
            <person name="Henrissat B."/>
            <person name="Kuo A."/>
            <person name="Liang C."/>
            <person name="Lipzen A."/>
            <person name="Lutzoni F."/>
            <person name="Magnuson J."/>
            <person name="Mondo S."/>
            <person name="Nolan M."/>
            <person name="Ohm R."/>
            <person name="Pangilinan J."/>
            <person name="Park H.-J."/>
            <person name="Ramirez L."/>
            <person name="Alfaro M."/>
            <person name="Sun H."/>
            <person name="Tritt A."/>
            <person name="Yoshinaga Y."/>
            <person name="Zwiers L.-H."/>
            <person name="Turgeon B."/>
            <person name="Goodwin S."/>
            <person name="Spatafora J."/>
            <person name="Crous P."/>
            <person name="Grigoriev I."/>
        </authorList>
    </citation>
    <scope>NUCLEOTIDE SEQUENCE</scope>
    <source>
        <strain evidence="2">CBS 119687</strain>
    </source>
</reference>
<dbReference type="OrthoDB" id="3682664at2759"/>
<dbReference type="Pfam" id="PF04681">
    <property type="entry name" value="Bys1"/>
    <property type="match status" value="1"/>
</dbReference>
<organism evidence="2 3">
    <name type="scientific">Dothidotthia symphoricarpi CBS 119687</name>
    <dbReference type="NCBI Taxonomy" id="1392245"/>
    <lineage>
        <taxon>Eukaryota</taxon>
        <taxon>Fungi</taxon>
        <taxon>Dikarya</taxon>
        <taxon>Ascomycota</taxon>
        <taxon>Pezizomycotina</taxon>
        <taxon>Dothideomycetes</taxon>
        <taxon>Pleosporomycetidae</taxon>
        <taxon>Pleosporales</taxon>
        <taxon>Dothidotthiaceae</taxon>
        <taxon>Dothidotthia</taxon>
    </lineage>
</organism>
<dbReference type="PANTHER" id="PTHR36195:SF4">
    <property type="entry name" value="DOMAIN PROTEIN, PUTATIVE (AFU_ORTHOLOGUE AFUA_5G01990)-RELATED"/>
    <property type="match status" value="1"/>
</dbReference>
<protein>
    <recommendedName>
        <fullName evidence="4">BYS1 domain protein</fullName>
    </recommendedName>
</protein>
<evidence type="ECO:0000256" key="1">
    <source>
        <dbReference type="SAM" id="SignalP"/>
    </source>
</evidence>
<dbReference type="GeneID" id="54413072"/>